<dbReference type="GO" id="GO:1901731">
    <property type="term" value="P:positive regulation of platelet aggregation"/>
    <property type="evidence" value="ECO:0007669"/>
    <property type="project" value="TreeGrafter"/>
</dbReference>
<dbReference type="GO" id="GO:0007165">
    <property type="term" value="P:signal transduction"/>
    <property type="evidence" value="ECO:0007669"/>
    <property type="project" value="TreeGrafter"/>
</dbReference>
<accession>A0A7J7EDP2</accession>
<keyword evidence="2" id="KW-0812">Transmembrane</keyword>
<dbReference type="InterPro" id="IPR052684">
    <property type="entry name" value="Podoplanin_domain"/>
</dbReference>
<sequence length="143" mass="14769">MVCASTLGPEDAIVTTGVEDDVVTHSVKDTTVSFQTPGANEDHVSTGLPTLVPRSTKSPGGQIEDLPTAGNTVYYPKESRSTRTPDVVTSHTVGKAGGNTKTTVEKDGLSTVTLVGIIVGVLLAIGFIGGVIVVVTRKMSGRF</sequence>
<feature type="region of interest" description="Disordered" evidence="1">
    <location>
        <begin position="35"/>
        <end position="94"/>
    </location>
</feature>
<dbReference type="GO" id="GO:0016323">
    <property type="term" value="C:basolateral plasma membrane"/>
    <property type="evidence" value="ECO:0007669"/>
    <property type="project" value="TreeGrafter"/>
</dbReference>
<evidence type="ECO:0000256" key="1">
    <source>
        <dbReference type="SAM" id="MobiDB-lite"/>
    </source>
</evidence>
<evidence type="ECO:0000313" key="4">
    <source>
        <dbReference type="Proteomes" id="UP000551758"/>
    </source>
</evidence>
<dbReference type="Pfam" id="PF05808">
    <property type="entry name" value="Podoplanin"/>
    <property type="match status" value="1"/>
</dbReference>
<name>A0A7J7EDP2_DICBM</name>
<keyword evidence="2" id="KW-1133">Transmembrane helix</keyword>
<dbReference type="PANTHER" id="PTHR47390">
    <property type="entry name" value="PODOPLANIN"/>
    <property type="match status" value="1"/>
</dbReference>
<dbReference type="EMBL" id="JACDTQ010003516">
    <property type="protein sequence ID" value="KAF5913930.1"/>
    <property type="molecule type" value="Genomic_DNA"/>
</dbReference>
<organism evidence="3 4">
    <name type="scientific">Diceros bicornis minor</name>
    <name type="common">South-central black rhinoceros</name>
    <dbReference type="NCBI Taxonomy" id="77932"/>
    <lineage>
        <taxon>Eukaryota</taxon>
        <taxon>Metazoa</taxon>
        <taxon>Chordata</taxon>
        <taxon>Craniata</taxon>
        <taxon>Vertebrata</taxon>
        <taxon>Euteleostomi</taxon>
        <taxon>Mammalia</taxon>
        <taxon>Eutheria</taxon>
        <taxon>Laurasiatheria</taxon>
        <taxon>Perissodactyla</taxon>
        <taxon>Rhinocerotidae</taxon>
        <taxon>Diceros</taxon>
    </lineage>
</organism>
<dbReference type="Proteomes" id="UP000551758">
    <property type="component" value="Unassembled WGS sequence"/>
</dbReference>
<keyword evidence="2" id="KW-0472">Membrane</keyword>
<feature type="non-terminal residue" evidence="3">
    <location>
        <position position="1"/>
    </location>
</feature>
<proteinExistence type="predicted"/>
<dbReference type="AlphaFoldDB" id="A0A7J7EDP2"/>
<protein>
    <recommendedName>
        <fullName evidence="5">Podoplanin</fullName>
    </recommendedName>
</protein>
<evidence type="ECO:0000313" key="3">
    <source>
        <dbReference type="EMBL" id="KAF5913930.1"/>
    </source>
</evidence>
<reference evidence="3 4" key="1">
    <citation type="journal article" date="2020" name="Mol. Biol. Evol.">
        <title>Interspecific Gene Flow and the Evolution of Specialization in Black and White Rhinoceros.</title>
        <authorList>
            <person name="Moodley Y."/>
            <person name="Westbury M.V."/>
            <person name="Russo I.M."/>
            <person name="Gopalakrishnan S."/>
            <person name="Rakotoarivelo A."/>
            <person name="Olsen R.A."/>
            <person name="Prost S."/>
            <person name="Tunstall T."/>
            <person name="Ryder O.A."/>
            <person name="Dalen L."/>
            <person name="Bruford M.W."/>
        </authorList>
    </citation>
    <scope>NUCLEOTIDE SEQUENCE [LARGE SCALE GENOMIC DNA]</scope>
    <source>
        <strain evidence="3">SBR-YM</strain>
        <tissue evidence="3">Skin</tissue>
    </source>
</reference>
<gene>
    <name evidence="3" type="ORF">HPG69_011961</name>
</gene>
<keyword evidence="4" id="KW-1185">Reference proteome</keyword>
<dbReference type="GO" id="GO:0016477">
    <property type="term" value="P:cell migration"/>
    <property type="evidence" value="ECO:0007669"/>
    <property type="project" value="TreeGrafter"/>
</dbReference>
<evidence type="ECO:0000256" key="2">
    <source>
        <dbReference type="SAM" id="Phobius"/>
    </source>
</evidence>
<evidence type="ECO:0008006" key="5">
    <source>
        <dbReference type="Google" id="ProtNLM"/>
    </source>
</evidence>
<dbReference type="PANTHER" id="PTHR47390:SF1">
    <property type="entry name" value="PODOPLANIN"/>
    <property type="match status" value="1"/>
</dbReference>
<comment type="caution">
    <text evidence="3">The sequence shown here is derived from an EMBL/GenBank/DDBJ whole genome shotgun (WGS) entry which is preliminary data.</text>
</comment>
<feature type="transmembrane region" description="Helical" evidence="2">
    <location>
        <begin position="112"/>
        <end position="135"/>
    </location>
</feature>
<dbReference type="GO" id="GO:0016324">
    <property type="term" value="C:apical plasma membrane"/>
    <property type="evidence" value="ECO:0007669"/>
    <property type="project" value="TreeGrafter"/>
</dbReference>
<dbReference type="GO" id="GO:0030027">
    <property type="term" value="C:lamellipodium"/>
    <property type="evidence" value="ECO:0007669"/>
    <property type="project" value="TreeGrafter"/>
</dbReference>
<dbReference type="GO" id="GO:0007155">
    <property type="term" value="P:cell adhesion"/>
    <property type="evidence" value="ECO:0007669"/>
    <property type="project" value="TreeGrafter"/>
</dbReference>